<evidence type="ECO:0000256" key="7">
    <source>
        <dbReference type="RuleBase" id="RU361218"/>
    </source>
</evidence>
<comment type="caution">
    <text evidence="8">The sequence shown here is derived from an EMBL/GenBank/DDBJ whole genome shotgun (WGS) entry which is preliminary data.</text>
</comment>
<dbReference type="PANTHER" id="PTHR19282">
    <property type="entry name" value="TETRASPANIN"/>
    <property type="match status" value="1"/>
</dbReference>
<evidence type="ECO:0000313" key="9">
    <source>
        <dbReference type="Proteomes" id="UP001165289"/>
    </source>
</evidence>
<feature type="transmembrane region" description="Helical" evidence="7">
    <location>
        <begin position="86"/>
        <end position="114"/>
    </location>
</feature>
<comment type="subcellular location">
    <subcellularLocation>
        <location evidence="1 7">Membrane</location>
        <topology evidence="1 7">Multi-pass membrane protein</topology>
    </subcellularLocation>
</comment>
<feature type="transmembrane region" description="Helical" evidence="7">
    <location>
        <begin position="53"/>
        <end position="79"/>
    </location>
</feature>
<keyword evidence="3 7" id="KW-0812">Transmembrane</keyword>
<protein>
    <recommendedName>
        <fullName evidence="7">Tetraspanin</fullName>
    </recommendedName>
</protein>
<dbReference type="Proteomes" id="UP001165289">
    <property type="component" value="Unassembled WGS sequence"/>
</dbReference>
<evidence type="ECO:0000256" key="6">
    <source>
        <dbReference type="PIRSR" id="PIRSR002419-1"/>
    </source>
</evidence>
<dbReference type="AlphaFoldDB" id="A0AAV7JT99"/>
<dbReference type="PRINTS" id="PR00259">
    <property type="entry name" value="TMFOUR"/>
</dbReference>
<dbReference type="SUPFAM" id="SSF48652">
    <property type="entry name" value="Tetraspanin"/>
    <property type="match status" value="1"/>
</dbReference>
<evidence type="ECO:0000256" key="4">
    <source>
        <dbReference type="ARBA" id="ARBA00022989"/>
    </source>
</evidence>
<dbReference type="CDD" id="cd03127">
    <property type="entry name" value="tetraspanin_LEL"/>
    <property type="match status" value="1"/>
</dbReference>
<feature type="transmembrane region" description="Helical" evidence="7">
    <location>
        <begin position="209"/>
        <end position="235"/>
    </location>
</feature>
<accession>A0AAV7JT99</accession>
<keyword evidence="4 7" id="KW-1133">Transmembrane helix</keyword>
<keyword evidence="5 7" id="KW-0472">Membrane</keyword>
<keyword evidence="6" id="KW-1015">Disulfide bond</keyword>
<name>A0AAV7JT99_9METZ</name>
<comment type="similarity">
    <text evidence="2 7">Belongs to the tetraspanin (TM4SF) family.</text>
</comment>
<evidence type="ECO:0000256" key="1">
    <source>
        <dbReference type="ARBA" id="ARBA00004141"/>
    </source>
</evidence>
<evidence type="ECO:0000256" key="5">
    <source>
        <dbReference type="ARBA" id="ARBA00023136"/>
    </source>
</evidence>
<dbReference type="EMBL" id="JAKMXF010000300">
    <property type="protein sequence ID" value="KAI6652124.1"/>
    <property type="molecule type" value="Genomic_DNA"/>
</dbReference>
<dbReference type="Pfam" id="PF00335">
    <property type="entry name" value="Tetraspanin"/>
    <property type="match status" value="1"/>
</dbReference>
<evidence type="ECO:0000313" key="8">
    <source>
        <dbReference type="EMBL" id="KAI6652124.1"/>
    </source>
</evidence>
<evidence type="ECO:0000256" key="3">
    <source>
        <dbReference type="ARBA" id="ARBA00022692"/>
    </source>
</evidence>
<dbReference type="Gene3D" id="1.10.1450.10">
    <property type="entry name" value="Tetraspanin"/>
    <property type="match status" value="1"/>
</dbReference>
<sequence>MRKFCRPYERTDDCLKTTLFIYNMLFWFMGLGLVAVGLYLFLEQNEFSGITRFFFLLPAIFVLASGFSMLCLGLLAICGIMRHSRLFLAAFCLVTLIVSGILLAAGAFGISLLIGEDLGVRSRATSSLSQYTNCSNTRTSWDLIHREFNCCGIYGPEDWSQLSSSLGYVPSSCCKIEGIRNCGLVRSSEVEIFEDGCLSSLISYEHRQLVIASGVCLIVSMFNLMGSLLSFILIINFSNKVRED</sequence>
<dbReference type="GO" id="GO:0016020">
    <property type="term" value="C:membrane"/>
    <property type="evidence" value="ECO:0007669"/>
    <property type="project" value="UniProtKB-SubCell"/>
</dbReference>
<dbReference type="InterPro" id="IPR000301">
    <property type="entry name" value="Tetraspanin_animals"/>
</dbReference>
<proteinExistence type="inferred from homology"/>
<keyword evidence="9" id="KW-1185">Reference proteome</keyword>
<reference evidence="8 9" key="1">
    <citation type="journal article" date="2023" name="BMC Biol.">
        <title>The compact genome of the sponge Oopsacas minuta (Hexactinellida) is lacking key metazoan core genes.</title>
        <authorList>
            <person name="Santini S."/>
            <person name="Schenkelaars Q."/>
            <person name="Jourda C."/>
            <person name="Duchesne M."/>
            <person name="Belahbib H."/>
            <person name="Rocher C."/>
            <person name="Selva M."/>
            <person name="Riesgo A."/>
            <person name="Vervoort M."/>
            <person name="Leys S.P."/>
            <person name="Kodjabachian L."/>
            <person name="Le Bivic A."/>
            <person name="Borchiellini C."/>
            <person name="Claverie J.M."/>
            <person name="Renard E."/>
        </authorList>
    </citation>
    <scope>NUCLEOTIDE SEQUENCE [LARGE SCALE GENOMIC DNA]</scope>
    <source>
        <strain evidence="8">SPO-2</strain>
    </source>
</reference>
<feature type="disulfide bond" evidence="6">
    <location>
        <begin position="151"/>
        <end position="173"/>
    </location>
</feature>
<gene>
    <name evidence="8" type="ORF">LOD99_4669</name>
</gene>
<dbReference type="InterPro" id="IPR008952">
    <property type="entry name" value="Tetraspanin_EC2_sf"/>
</dbReference>
<feature type="transmembrane region" description="Helical" evidence="7">
    <location>
        <begin position="20"/>
        <end position="41"/>
    </location>
</feature>
<evidence type="ECO:0000256" key="2">
    <source>
        <dbReference type="ARBA" id="ARBA00006840"/>
    </source>
</evidence>
<organism evidence="8 9">
    <name type="scientific">Oopsacas minuta</name>
    <dbReference type="NCBI Taxonomy" id="111878"/>
    <lineage>
        <taxon>Eukaryota</taxon>
        <taxon>Metazoa</taxon>
        <taxon>Porifera</taxon>
        <taxon>Hexactinellida</taxon>
        <taxon>Hexasterophora</taxon>
        <taxon>Lyssacinosida</taxon>
        <taxon>Leucopsacidae</taxon>
        <taxon>Oopsacas</taxon>
    </lineage>
</organism>
<dbReference type="InterPro" id="IPR018499">
    <property type="entry name" value="Tetraspanin/Peripherin"/>
</dbReference>
<dbReference type="PIRSF" id="PIRSF002419">
    <property type="entry name" value="Tetraspanin"/>
    <property type="match status" value="1"/>
</dbReference>